<evidence type="ECO:0000256" key="1">
    <source>
        <dbReference type="ARBA" id="ARBA00022723"/>
    </source>
</evidence>
<keyword evidence="3" id="KW-0862">Zinc</keyword>
<gene>
    <name evidence="6" type="ORF">ATANTOWER_030775</name>
</gene>
<reference evidence="6 7" key="1">
    <citation type="submission" date="2021-07" db="EMBL/GenBank/DDBJ databases">
        <authorList>
            <person name="Palmer J.M."/>
        </authorList>
    </citation>
    <scope>NUCLEOTIDE SEQUENCE [LARGE SCALE GENOMIC DNA]</scope>
    <source>
        <strain evidence="6 7">AT_MEX2019</strain>
        <tissue evidence="6">Muscle</tissue>
    </source>
</reference>
<name>A0ABU7BKI9_9TELE</name>
<evidence type="ECO:0000259" key="5">
    <source>
        <dbReference type="PROSITE" id="PS50865"/>
    </source>
</evidence>
<proteinExistence type="predicted"/>
<evidence type="ECO:0000256" key="2">
    <source>
        <dbReference type="ARBA" id="ARBA00022771"/>
    </source>
</evidence>
<dbReference type="Gene3D" id="6.10.140.2220">
    <property type="match status" value="1"/>
</dbReference>
<dbReference type="Proteomes" id="UP001345963">
    <property type="component" value="Unassembled WGS sequence"/>
</dbReference>
<evidence type="ECO:0000313" key="6">
    <source>
        <dbReference type="EMBL" id="MED6250565.1"/>
    </source>
</evidence>
<evidence type="ECO:0000256" key="4">
    <source>
        <dbReference type="PROSITE-ProRule" id="PRU00134"/>
    </source>
</evidence>
<dbReference type="PROSITE" id="PS01360">
    <property type="entry name" value="ZF_MYND_1"/>
    <property type="match status" value="1"/>
</dbReference>
<evidence type="ECO:0000313" key="7">
    <source>
        <dbReference type="Proteomes" id="UP001345963"/>
    </source>
</evidence>
<evidence type="ECO:0000256" key="3">
    <source>
        <dbReference type="ARBA" id="ARBA00022833"/>
    </source>
</evidence>
<keyword evidence="2 4" id="KW-0863">Zinc-finger</keyword>
<dbReference type="PROSITE" id="PS50865">
    <property type="entry name" value="ZF_MYND_2"/>
    <property type="match status" value="1"/>
</dbReference>
<feature type="domain" description="MYND-type" evidence="5">
    <location>
        <begin position="35"/>
        <end position="79"/>
    </location>
</feature>
<dbReference type="InterPro" id="IPR052839">
    <property type="entry name" value="Mito_gene_expr_regulator"/>
</dbReference>
<dbReference type="PANTHER" id="PTHR46920:SF2">
    <property type="entry name" value="MSS51 MITOCHONDRIAL TRANSLATIONAL ACTIVATOR"/>
    <property type="match status" value="1"/>
</dbReference>
<sequence>MTETQRTVQQTTGKALAFRSQKEMFEKMEESFKICTFCEKRPEQLLNSQSLKRCARCLNVYYCCKDCQKEDWPKHKKFCSQLRLAAVDRVVEWLRFKGDLPFPTEKWSKPQSEIKTWDD</sequence>
<dbReference type="InterPro" id="IPR002893">
    <property type="entry name" value="Znf_MYND"/>
</dbReference>
<comment type="caution">
    <text evidence="6">The sequence shown here is derived from an EMBL/GenBank/DDBJ whole genome shotgun (WGS) entry which is preliminary data.</text>
</comment>
<organism evidence="6 7">
    <name type="scientific">Ataeniobius toweri</name>
    <dbReference type="NCBI Taxonomy" id="208326"/>
    <lineage>
        <taxon>Eukaryota</taxon>
        <taxon>Metazoa</taxon>
        <taxon>Chordata</taxon>
        <taxon>Craniata</taxon>
        <taxon>Vertebrata</taxon>
        <taxon>Euteleostomi</taxon>
        <taxon>Actinopterygii</taxon>
        <taxon>Neopterygii</taxon>
        <taxon>Teleostei</taxon>
        <taxon>Neoteleostei</taxon>
        <taxon>Acanthomorphata</taxon>
        <taxon>Ovalentaria</taxon>
        <taxon>Atherinomorphae</taxon>
        <taxon>Cyprinodontiformes</taxon>
        <taxon>Goodeidae</taxon>
        <taxon>Ataeniobius</taxon>
    </lineage>
</organism>
<keyword evidence="1" id="KW-0479">Metal-binding</keyword>
<dbReference type="Pfam" id="PF01753">
    <property type="entry name" value="zf-MYND"/>
    <property type="match status" value="1"/>
</dbReference>
<protein>
    <recommendedName>
        <fullName evidence="5">MYND-type domain-containing protein</fullName>
    </recommendedName>
</protein>
<dbReference type="SUPFAM" id="SSF144232">
    <property type="entry name" value="HIT/MYND zinc finger-like"/>
    <property type="match status" value="1"/>
</dbReference>
<keyword evidence="7" id="KW-1185">Reference proteome</keyword>
<accession>A0ABU7BKI9</accession>
<dbReference type="EMBL" id="JAHUTI010059092">
    <property type="protein sequence ID" value="MED6250565.1"/>
    <property type="molecule type" value="Genomic_DNA"/>
</dbReference>
<dbReference type="PANTHER" id="PTHR46920">
    <property type="match status" value="1"/>
</dbReference>